<dbReference type="SUPFAM" id="SSF47807">
    <property type="entry name" value="5' to 3' exonuclease, C-terminal subdomain"/>
    <property type="match status" value="1"/>
</dbReference>
<dbReference type="GO" id="GO:0008409">
    <property type="term" value="F:5'-3' exonuclease activity"/>
    <property type="evidence" value="ECO:0007669"/>
    <property type="project" value="UniProtKB-UniRule"/>
</dbReference>
<dbReference type="eggNOG" id="COG0258">
    <property type="taxonomic scope" value="Bacteria"/>
</dbReference>
<dbReference type="EMBL" id="CCSE01000001">
    <property type="protein sequence ID" value="CEA00708.1"/>
    <property type="molecule type" value="Genomic_DNA"/>
</dbReference>
<dbReference type="InterPro" id="IPR036397">
    <property type="entry name" value="RNaseH_sf"/>
</dbReference>
<dbReference type="SUPFAM" id="SSF88723">
    <property type="entry name" value="PIN domain-like"/>
    <property type="match status" value="1"/>
</dbReference>
<dbReference type="SMART" id="SM00279">
    <property type="entry name" value="HhH2"/>
    <property type="match status" value="1"/>
</dbReference>
<keyword evidence="10 17" id="KW-0378">Hydrolase</keyword>
<name>A0A078M026_9STAP</name>
<keyword evidence="21" id="KW-1185">Reference proteome</keyword>
<evidence type="ECO:0000256" key="3">
    <source>
        <dbReference type="ARBA" id="ARBA00012417"/>
    </source>
</evidence>
<dbReference type="CDD" id="cd09859">
    <property type="entry name" value="PIN_53EXO"/>
    <property type="match status" value="1"/>
</dbReference>
<evidence type="ECO:0000313" key="20">
    <source>
        <dbReference type="EMBL" id="CEA00708.1"/>
    </source>
</evidence>
<dbReference type="NCBIfam" id="TIGR00593">
    <property type="entry name" value="pola"/>
    <property type="match status" value="1"/>
</dbReference>
<dbReference type="InterPro" id="IPR008918">
    <property type="entry name" value="HhH2"/>
</dbReference>
<organism evidence="20 21">
    <name type="scientific">Jeotgalicoccus saudimassiliensis</name>
    <dbReference type="NCBI Taxonomy" id="1461582"/>
    <lineage>
        <taxon>Bacteria</taxon>
        <taxon>Bacillati</taxon>
        <taxon>Bacillota</taxon>
        <taxon>Bacilli</taxon>
        <taxon>Bacillales</taxon>
        <taxon>Staphylococcaceae</taxon>
        <taxon>Jeotgalicoccus</taxon>
    </lineage>
</organism>
<dbReference type="SUPFAM" id="SSF56672">
    <property type="entry name" value="DNA/RNA polymerases"/>
    <property type="match status" value="1"/>
</dbReference>
<dbReference type="FunFam" id="3.40.50.1010:FF:000001">
    <property type="entry name" value="DNA polymerase I"/>
    <property type="match status" value="1"/>
</dbReference>
<keyword evidence="7 17" id="KW-0235">DNA replication</keyword>
<reference evidence="20 21" key="1">
    <citation type="submission" date="2014-07" db="EMBL/GenBank/DDBJ databases">
        <authorList>
            <person name="Urmite Genomes Urmite Genomes"/>
        </authorList>
    </citation>
    <scope>NUCLEOTIDE SEQUENCE [LARGE SCALE GENOMIC DNA]</scope>
    <source>
        <strain evidence="20 21">13MG44_air</strain>
    </source>
</reference>
<dbReference type="Pfam" id="PF22619">
    <property type="entry name" value="DNA_polI_exo1"/>
    <property type="match status" value="1"/>
</dbReference>
<keyword evidence="5 17" id="KW-0808">Transferase</keyword>
<sequence>MAKLILMDGNSIAFRAFYGLPLLTNQSGLHTNAIFGYARLLEKVIKEEQPDYFLVAFDAGKSTFRHKQYTEYKGGRQKTPPELGEQFAPIRKLIDAYGIKRFEHEDYEADDIIGTWTKLADEEKFETIVITGDKDLTQLASEHTKVYITKKGVTDIEVFTPEHVAEVYDGLVPNQIIDLKGLMGDKSDNIPGVPGVGEKTAVKLLKEYGSVENVLGSLDKITAKKLNENLTNNQEIALMSKDLATIYRDMTFDFKLEELKFNNEDSEEKYELFKELEFNSLLDNMEAAEVDEVASFTAERTDTLNDLGDDISIYLEVHDDNYLKAKPEFIGIADKDFVLVKEAAEFDADELSQFLNTRGNVTTYDLKRQVALLNHLNVEFDGFNEDIMLGSFLLNPSKKIIDVAETAADFNVSINSDDFHYGKGRNRKDPSADETKDFVADKVQAIEKVAGPVADKLRADEMYDLWHDLEIPLSKVLVQMELKGIKIKTERLKEMEEELSGRLTEIEEKIYGMAGEEFNINSPKQLGVILFEKLELPVIKKTKTGYSTAVDVLEQLEDKHEIIEHILTYRTISKLQSTYVIGLQGEVTEDSRIHTRFNQTLAQTGRLSSVEPNLQNIPIRLEEGRKIRQAFVPSKEGNVLLGLDYSQIELRVLAAITKDESMLEAFTNDIDIHTKTAMEVYGVALDEVTPLMRRNAKAVNFGIVYGISDYGLSQNLGITRKEAGQFIDTYLESFKEVKQFMHDIVQDAKRDGYVTTLLHRRRYVPDVNSRNFNARSFAERTAMNSPIQGSAADIIKLAMVKYANSEEAQKFNAELLLQIHDELIFDIPESEVEAFIPVIKDIMENAIDIDVPLKVDAGYGTDWYEVK</sequence>
<evidence type="ECO:0000256" key="6">
    <source>
        <dbReference type="ARBA" id="ARBA00022695"/>
    </source>
</evidence>
<dbReference type="FunFam" id="1.20.1060.10:FF:000001">
    <property type="entry name" value="DNA polymerase I"/>
    <property type="match status" value="1"/>
</dbReference>
<dbReference type="GO" id="GO:0003887">
    <property type="term" value="F:DNA-directed DNA polymerase activity"/>
    <property type="evidence" value="ECO:0007669"/>
    <property type="project" value="UniProtKB-UniRule"/>
</dbReference>
<dbReference type="Gene3D" id="3.30.420.10">
    <property type="entry name" value="Ribonuclease H-like superfamily/Ribonuclease H"/>
    <property type="match status" value="1"/>
</dbReference>
<comment type="subunit">
    <text evidence="2 17">Single-chain monomer with multiple functions.</text>
</comment>
<dbReference type="Gene3D" id="1.10.150.20">
    <property type="entry name" value="5' to 3' exonuclease, C-terminal subdomain"/>
    <property type="match status" value="2"/>
</dbReference>
<dbReference type="AlphaFoldDB" id="A0A078M026"/>
<dbReference type="InterPro" id="IPR012337">
    <property type="entry name" value="RNaseH-like_sf"/>
</dbReference>
<keyword evidence="12 17" id="KW-0239">DNA-directed DNA polymerase</keyword>
<dbReference type="PANTHER" id="PTHR10133:SF27">
    <property type="entry name" value="DNA POLYMERASE NU"/>
    <property type="match status" value="1"/>
</dbReference>
<dbReference type="InterPro" id="IPR002298">
    <property type="entry name" value="DNA_polymerase_A"/>
</dbReference>
<evidence type="ECO:0000256" key="8">
    <source>
        <dbReference type="ARBA" id="ARBA00022722"/>
    </source>
</evidence>
<evidence type="ECO:0000259" key="19">
    <source>
        <dbReference type="SMART" id="SM00482"/>
    </source>
</evidence>
<dbReference type="SMART" id="SM00482">
    <property type="entry name" value="POLAc"/>
    <property type="match status" value="1"/>
</dbReference>
<evidence type="ECO:0000256" key="7">
    <source>
        <dbReference type="ARBA" id="ARBA00022705"/>
    </source>
</evidence>
<dbReference type="EC" id="2.7.7.7" evidence="3 16"/>
<comment type="similarity">
    <text evidence="1 17">Belongs to the DNA polymerase type-A family.</text>
</comment>
<dbReference type="Proteomes" id="UP000044136">
    <property type="component" value="Unassembled WGS sequence"/>
</dbReference>
<dbReference type="PROSITE" id="PS00447">
    <property type="entry name" value="DNA_POLYMERASE_A"/>
    <property type="match status" value="1"/>
</dbReference>
<evidence type="ECO:0000259" key="18">
    <source>
        <dbReference type="SMART" id="SM00475"/>
    </source>
</evidence>
<dbReference type="FunFam" id="1.10.150.20:FF:000002">
    <property type="entry name" value="DNA polymerase I"/>
    <property type="match status" value="1"/>
</dbReference>
<keyword evidence="14 17" id="KW-0234">DNA repair</keyword>
<dbReference type="InterPro" id="IPR001098">
    <property type="entry name" value="DNA-dir_DNA_pol_A_palm_dom"/>
</dbReference>
<dbReference type="InterPro" id="IPR020045">
    <property type="entry name" value="DNA_polI_H3TH"/>
</dbReference>
<evidence type="ECO:0000256" key="10">
    <source>
        <dbReference type="ARBA" id="ARBA00022801"/>
    </source>
</evidence>
<comment type="function">
    <text evidence="17">In addition to polymerase activity, this DNA polymerase exhibits 5'-3' exonuclease activity.</text>
</comment>
<keyword evidence="6 17" id="KW-0548">Nucleotidyltransferase</keyword>
<evidence type="ECO:0000256" key="16">
    <source>
        <dbReference type="NCBIfam" id="TIGR00593"/>
    </source>
</evidence>
<dbReference type="InterPro" id="IPR002421">
    <property type="entry name" value="5-3_exonuclease"/>
</dbReference>
<dbReference type="Pfam" id="PF01367">
    <property type="entry name" value="5_3_exonuc"/>
    <property type="match status" value="1"/>
</dbReference>
<comment type="catalytic activity">
    <reaction evidence="15 17">
        <text>DNA(n) + a 2'-deoxyribonucleoside 5'-triphosphate = DNA(n+1) + diphosphate</text>
        <dbReference type="Rhea" id="RHEA:22508"/>
        <dbReference type="Rhea" id="RHEA-COMP:17339"/>
        <dbReference type="Rhea" id="RHEA-COMP:17340"/>
        <dbReference type="ChEBI" id="CHEBI:33019"/>
        <dbReference type="ChEBI" id="CHEBI:61560"/>
        <dbReference type="ChEBI" id="CHEBI:173112"/>
        <dbReference type="EC" id="2.7.7.7"/>
    </reaction>
</comment>
<dbReference type="Gene3D" id="3.30.70.370">
    <property type="match status" value="1"/>
</dbReference>
<evidence type="ECO:0000256" key="1">
    <source>
        <dbReference type="ARBA" id="ARBA00007705"/>
    </source>
</evidence>
<dbReference type="InterPro" id="IPR036279">
    <property type="entry name" value="5-3_exonuclease_C_sf"/>
</dbReference>
<evidence type="ECO:0000256" key="5">
    <source>
        <dbReference type="ARBA" id="ARBA00022679"/>
    </source>
</evidence>
<dbReference type="HOGENOM" id="CLU_004675_0_0_9"/>
<dbReference type="Gene3D" id="3.40.50.1010">
    <property type="entry name" value="5'-nuclease"/>
    <property type="match status" value="1"/>
</dbReference>
<dbReference type="RefSeq" id="WP_035809187.1">
    <property type="nucleotide sequence ID" value="NZ_CCSE01000001.1"/>
</dbReference>
<evidence type="ECO:0000256" key="17">
    <source>
        <dbReference type="RuleBase" id="RU004460"/>
    </source>
</evidence>
<dbReference type="InterPro" id="IPR018320">
    <property type="entry name" value="DNA_polymerase_1"/>
</dbReference>
<evidence type="ECO:0000256" key="13">
    <source>
        <dbReference type="ARBA" id="ARBA00023125"/>
    </source>
</evidence>
<dbReference type="PANTHER" id="PTHR10133">
    <property type="entry name" value="DNA POLYMERASE I"/>
    <property type="match status" value="1"/>
</dbReference>
<dbReference type="InterPro" id="IPR043502">
    <property type="entry name" value="DNA/RNA_pol_sf"/>
</dbReference>
<dbReference type="GO" id="GO:0006302">
    <property type="term" value="P:double-strand break repair"/>
    <property type="evidence" value="ECO:0007669"/>
    <property type="project" value="TreeGrafter"/>
</dbReference>
<dbReference type="PRINTS" id="PR00868">
    <property type="entry name" value="DNAPOLI"/>
</dbReference>
<evidence type="ECO:0000256" key="15">
    <source>
        <dbReference type="ARBA" id="ARBA00049244"/>
    </source>
</evidence>
<keyword evidence="13 17" id="KW-0238">DNA-binding</keyword>
<dbReference type="InterPro" id="IPR054690">
    <property type="entry name" value="DNA_polI_exonuclease"/>
</dbReference>
<evidence type="ECO:0000313" key="21">
    <source>
        <dbReference type="Proteomes" id="UP000044136"/>
    </source>
</evidence>
<evidence type="ECO:0000256" key="4">
    <source>
        <dbReference type="ARBA" id="ARBA00020311"/>
    </source>
</evidence>
<feature type="domain" description="5'-3' exonuclease" evidence="18">
    <location>
        <begin position="2"/>
        <end position="262"/>
    </location>
</feature>
<accession>A0A078M026</accession>
<dbReference type="NCBIfam" id="NF004397">
    <property type="entry name" value="PRK05755.1"/>
    <property type="match status" value="1"/>
</dbReference>
<evidence type="ECO:0000256" key="12">
    <source>
        <dbReference type="ARBA" id="ARBA00022932"/>
    </source>
</evidence>
<evidence type="ECO:0000256" key="14">
    <source>
        <dbReference type="ARBA" id="ARBA00023204"/>
    </source>
</evidence>
<dbReference type="InterPro" id="IPR020046">
    <property type="entry name" value="5-3_exonucl_a-hlix_arch_N"/>
</dbReference>
<dbReference type="CDD" id="cd08637">
    <property type="entry name" value="DNA_pol_A_pol_I_C"/>
    <property type="match status" value="1"/>
</dbReference>
<evidence type="ECO:0000256" key="2">
    <source>
        <dbReference type="ARBA" id="ARBA00011541"/>
    </source>
</evidence>
<protein>
    <recommendedName>
        <fullName evidence="4 16">DNA polymerase I</fullName>
        <ecNumber evidence="3 16">2.7.7.7</ecNumber>
    </recommendedName>
</protein>
<dbReference type="FunFam" id="1.10.150.20:FF:000003">
    <property type="entry name" value="DNA polymerase I"/>
    <property type="match status" value="1"/>
</dbReference>
<dbReference type="SUPFAM" id="SSF53098">
    <property type="entry name" value="Ribonuclease H-like"/>
    <property type="match status" value="1"/>
</dbReference>
<feature type="domain" description="DNA-directed DNA polymerase family A palm" evidence="19">
    <location>
        <begin position="624"/>
        <end position="831"/>
    </location>
</feature>
<keyword evidence="9 17" id="KW-0227">DNA damage</keyword>
<dbReference type="SMART" id="SM00475">
    <property type="entry name" value="53EXOc"/>
    <property type="match status" value="1"/>
</dbReference>
<dbReference type="CDD" id="cd06140">
    <property type="entry name" value="DNA_polA_I_Bacillus_like_exo"/>
    <property type="match status" value="1"/>
</dbReference>
<dbReference type="eggNOG" id="COG0749">
    <property type="taxonomic scope" value="Bacteria"/>
</dbReference>
<keyword evidence="11 17" id="KW-0269">Exonuclease</keyword>
<dbReference type="GO" id="GO:0006261">
    <property type="term" value="P:DNA-templated DNA replication"/>
    <property type="evidence" value="ECO:0007669"/>
    <property type="project" value="UniProtKB-UniRule"/>
</dbReference>
<dbReference type="InterPro" id="IPR019760">
    <property type="entry name" value="DNA-dir_DNA_pol_A_CS"/>
</dbReference>
<evidence type="ECO:0000256" key="11">
    <source>
        <dbReference type="ARBA" id="ARBA00022839"/>
    </source>
</evidence>
<gene>
    <name evidence="17 20" type="primary">polA</name>
    <name evidence="20" type="ORF">BN1048_01056</name>
</gene>
<keyword evidence="8" id="KW-0540">Nuclease</keyword>
<dbReference type="STRING" id="1461582.BN1048_01056"/>
<dbReference type="OrthoDB" id="9806424at2"/>
<proteinExistence type="inferred from homology"/>
<dbReference type="Pfam" id="PF02739">
    <property type="entry name" value="5_3_exonuc_N"/>
    <property type="match status" value="1"/>
</dbReference>
<dbReference type="Gene3D" id="1.20.1060.10">
    <property type="entry name" value="Taq DNA Polymerase, Chain T, domain 4"/>
    <property type="match status" value="1"/>
</dbReference>
<evidence type="ECO:0000256" key="9">
    <source>
        <dbReference type="ARBA" id="ARBA00022763"/>
    </source>
</evidence>
<dbReference type="CDD" id="cd09898">
    <property type="entry name" value="H3TH_53EXO"/>
    <property type="match status" value="1"/>
</dbReference>
<dbReference type="GO" id="GO:0003677">
    <property type="term" value="F:DNA binding"/>
    <property type="evidence" value="ECO:0007669"/>
    <property type="project" value="UniProtKB-UniRule"/>
</dbReference>
<dbReference type="Pfam" id="PF00476">
    <property type="entry name" value="DNA_pol_A"/>
    <property type="match status" value="1"/>
</dbReference>
<dbReference type="InterPro" id="IPR029060">
    <property type="entry name" value="PIN-like_dom_sf"/>
</dbReference>